<comment type="caution">
    <text evidence="2">The sequence shown here is derived from an EMBL/GenBank/DDBJ whole genome shotgun (WGS) entry which is preliminary data.</text>
</comment>
<keyword evidence="3" id="KW-1185">Reference proteome</keyword>
<gene>
    <name evidence="2" type="ORF">NPIL_466591</name>
</gene>
<dbReference type="Proteomes" id="UP000887013">
    <property type="component" value="Unassembled WGS sequence"/>
</dbReference>
<evidence type="ECO:0000313" key="3">
    <source>
        <dbReference type="Proteomes" id="UP000887013"/>
    </source>
</evidence>
<reference evidence="2" key="1">
    <citation type="submission" date="2020-08" db="EMBL/GenBank/DDBJ databases">
        <title>Multicomponent nature underlies the extraordinary mechanical properties of spider dragline silk.</title>
        <authorList>
            <person name="Kono N."/>
            <person name="Nakamura H."/>
            <person name="Mori M."/>
            <person name="Yoshida Y."/>
            <person name="Ohtoshi R."/>
            <person name="Malay A.D."/>
            <person name="Moran D.A.P."/>
            <person name="Tomita M."/>
            <person name="Numata K."/>
            <person name="Arakawa K."/>
        </authorList>
    </citation>
    <scope>NUCLEOTIDE SEQUENCE</scope>
</reference>
<feature type="non-terminal residue" evidence="2">
    <location>
        <position position="1"/>
    </location>
</feature>
<organism evidence="2 3">
    <name type="scientific">Nephila pilipes</name>
    <name type="common">Giant wood spider</name>
    <name type="synonym">Nephila maculata</name>
    <dbReference type="NCBI Taxonomy" id="299642"/>
    <lineage>
        <taxon>Eukaryota</taxon>
        <taxon>Metazoa</taxon>
        <taxon>Ecdysozoa</taxon>
        <taxon>Arthropoda</taxon>
        <taxon>Chelicerata</taxon>
        <taxon>Arachnida</taxon>
        <taxon>Araneae</taxon>
        <taxon>Araneomorphae</taxon>
        <taxon>Entelegynae</taxon>
        <taxon>Araneoidea</taxon>
        <taxon>Nephilidae</taxon>
        <taxon>Nephila</taxon>
    </lineage>
</organism>
<evidence type="ECO:0000256" key="1">
    <source>
        <dbReference type="SAM" id="MobiDB-lite"/>
    </source>
</evidence>
<accession>A0A8X6NGA7</accession>
<evidence type="ECO:0000313" key="2">
    <source>
        <dbReference type="EMBL" id="GFT11929.1"/>
    </source>
</evidence>
<feature type="region of interest" description="Disordered" evidence="1">
    <location>
        <begin position="96"/>
        <end position="122"/>
    </location>
</feature>
<feature type="compositionally biased region" description="Low complexity" evidence="1">
    <location>
        <begin position="96"/>
        <end position="121"/>
    </location>
</feature>
<name>A0A8X6NGA7_NEPPI</name>
<sequence>MTSHPTRSETLMEELCTIPYPMPSPLCSKICYNPRTPASTTGLRKIGIFKENSRLPRPGNVLRTEKKSLGGTLILFRRFSRHQFPPVSLIPSIPSPSPLRSSVAVGSSPVSSPAPKARPAPELSDIFLPPGWGKVEASIKEPSLAHLEEDLSWCGPHVHVESPPRGLPIDALR</sequence>
<dbReference type="EMBL" id="BMAW01104004">
    <property type="protein sequence ID" value="GFT11929.1"/>
    <property type="molecule type" value="Genomic_DNA"/>
</dbReference>
<proteinExistence type="predicted"/>
<protein>
    <submittedName>
        <fullName evidence="2">Uncharacterized protein</fullName>
    </submittedName>
</protein>
<dbReference type="AlphaFoldDB" id="A0A8X6NGA7"/>